<keyword evidence="1" id="KW-0812">Transmembrane</keyword>
<keyword evidence="3" id="KW-1185">Reference proteome</keyword>
<proteinExistence type="predicted"/>
<keyword evidence="1" id="KW-1133">Transmembrane helix</keyword>
<dbReference type="EMBL" id="LJYW01000001">
    <property type="protein sequence ID" value="KPL51788.1"/>
    <property type="molecule type" value="Genomic_DNA"/>
</dbReference>
<gene>
    <name evidence="2" type="ORF">ABB55_05715</name>
</gene>
<feature type="transmembrane region" description="Helical" evidence="1">
    <location>
        <begin position="123"/>
        <end position="143"/>
    </location>
</feature>
<comment type="caution">
    <text evidence="2">The sequence shown here is derived from an EMBL/GenBank/DDBJ whole genome shotgun (WGS) entry which is preliminary data.</text>
</comment>
<reference evidence="2 3" key="1">
    <citation type="submission" date="2015-09" db="EMBL/GenBank/DDBJ databases">
        <authorList>
            <person name="Jackson K.R."/>
            <person name="Lunt B.L."/>
            <person name="Fisher J.N.B."/>
            <person name="Gardner A.V."/>
            <person name="Bailey M.E."/>
            <person name="Deus L.M."/>
            <person name="Earl A.S."/>
            <person name="Gibby P.D."/>
            <person name="Hartmann K.A."/>
            <person name="Liu J.E."/>
            <person name="Manci A.M."/>
            <person name="Nielsen D.A."/>
            <person name="Solomon M.B."/>
            <person name="Breakwell D.P."/>
            <person name="Burnett S.H."/>
            <person name="Grose J.H."/>
        </authorList>
    </citation>
    <scope>NUCLEOTIDE SEQUENCE [LARGE SCALE GENOMIC DNA]</scope>
    <source>
        <strain evidence="2 3">16</strain>
    </source>
</reference>
<organism evidence="2 3">
    <name type="scientific">Prosthecodimorpha hirschii</name>
    <dbReference type="NCBI Taxonomy" id="665126"/>
    <lineage>
        <taxon>Bacteria</taxon>
        <taxon>Pseudomonadati</taxon>
        <taxon>Pseudomonadota</taxon>
        <taxon>Alphaproteobacteria</taxon>
        <taxon>Hyphomicrobiales</taxon>
        <taxon>Ancalomicrobiaceae</taxon>
        <taxon>Prosthecodimorpha</taxon>
    </lineage>
</organism>
<evidence type="ECO:0000256" key="1">
    <source>
        <dbReference type="SAM" id="Phobius"/>
    </source>
</evidence>
<accession>A0A0P6VI79</accession>
<reference evidence="2 3" key="2">
    <citation type="submission" date="2015-10" db="EMBL/GenBank/DDBJ databases">
        <title>Draft Genome Sequence of Prosthecomicrobium hirschii ATCC 27832.</title>
        <authorList>
            <person name="Daniel J."/>
            <person name="Givan S.A."/>
            <person name="Brun Y.V."/>
            <person name="Brown P.J."/>
        </authorList>
    </citation>
    <scope>NUCLEOTIDE SEQUENCE [LARGE SCALE GENOMIC DNA]</scope>
    <source>
        <strain evidence="2 3">16</strain>
    </source>
</reference>
<dbReference type="RefSeq" id="WP_054357951.1">
    <property type="nucleotide sequence ID" value="NZ_JAPCYQ010000001.1"/>
</dbReference>
<sequence length="193" mass="21791">MTPDHDAPDAYSVRNALFERPVTWRLQPARLRIDAGMKQPIHLDYADIVAMRLVYDPKRTEWNRQRCTITVRTGERFSIASVTYLDVIRIAPQTAAYAGFVRALARRIAAANPACRFVAGKPAWLYALMLAAPIPLLGLPLAWLSTLGVKGRDFLFYAGVLLVIAGLPWLYTLFRHKPRSFDPRAIADDMLPR</sequence>
<evidence type="ECO:0000313" key="3">
    <source>
        <dbReference type="Proteomes" id="UP000048984"/>
    </source>
</evidence>
<evidence type="ECO:0000313" key="2">
    <source>
        <dbReference type="EMBL" id="KPL51788.1"/>
    </source>
</evidence>
<dbReference type="AlphaFoldDB" id="A0A0P6VI79"/>
<keyword evidence="1" id="KW-0472">Membrane</keyword>
<dbReference type="Proteomes" id="UP000048984">
    <property type="component" value="Unassembled WGS sequence"/>
</dbReference>
<protein>
    <submittedName>
        <fullName evidence="2">Uncharacterized protein</fullName>
    </submittedName>
</protein>
<feature type="transmembrane region" description="Helical" evidence="1">
    <location>
        <begin position="155"/>
        <end position="174"/>
    </location>
</feature>
<name>A0A0P6VI79_9HYPH</name>